<evidence type="ECO:0000313" key="5">
    <source>
        <dbReference type="Proteomes" id="UP001060261"/>
    </source>
</evidence>
<organism evidence="4 5">
    <name type="scientific">Deinococcus rubellus</name>
    <dbReference type="NCBI Taxonomy" id="1889240"/>
    <lineage>
        <taxon>Bacteria</taxon>
        <taxon>Thermotogati</taxon>
        <taxon>Deinococcota</taxon>
        <taxon>Deinococci</taxon>
        <taxon>Deinococcales</taxon>
        <taxon>Deinococcaceae</taxon>
        <taxon>Deinococcus</taxon>
    </lineage>
</organism>
<dbReference type="InterPro" id="IPR050832">
    <property type="entry name" value="Bact_Acetyltransf"/>
</dbReference>
<keyword evidence="2 4" id="KW-0012">Acyltransferase</keyword>
<protein>
    <submittedName>
        <fullName evidence="4">GNAT family N-acetyltransferase</fullName>
        <ecNumber evidence="4">2.3.1.-</ecNumber>
    </submittedName>
</protein>
<gene>
    <name evidence="4" type="ORF">N0D28_05580</name>
</gene>
<proteinExistence type="predicted"/>
<evidence type="ECO:0000313" key="4">
    <source>
        <dbReference type="EMBL" id="UWX65129.1"/>
    </source>
</evidence>
<evidence type="ECO:0000259" key="3">
    <source>
        <dbReference type="PROSITE" id="PS51186"/>
    </source>
</evidence>
<keyword evidence="1 4" id="KW-0808">Transferase</keyword>
<dbReference type="PANTHER" id="PTHR43877:SF2">
    <property type="entry name" value="AMINOALKYLPHOSPHONATE N-ACETYLTRANSFERASE-RELATED"/>
    <property type="match status" value="1"/>
</dbReference>
<dbReference type="RefSeq" id="WP_260561386.1">
    <property type="nucleotide sequence ID" value="NZ_BAABEC010000015.1"/>
</dbReference>
<dbReference type="PANTHER" id="PTHR43877">
    <property type="entry name" value="AMINOALKYLPHOSPHONATE N-ACETYLTRANSFERASE-RELATED-RELATED"/>
    <property type="match status" value="1"/>
</dbReference>
<evidence type="ECO:0000256" key="1">
    <source>
        <dbReference type="ARBA" id="ARBA00022679"/>
    </source>
</evidence>
<dbReference type="GO" id="GO:0016746">
    <property type="term" value="F:acyltransferase activity"/>
    <property type="evidence" value="ECO:0007669"/>
    <property type="project" value="UniProtKB-KW"/>
</dbReference>
<dbReference type="PROSITE" id="PS51186">
    <property type="entry name" value="GNAT"/>
    <property type="match status" value="1"/>
</dbReference>
<dbReference type="Pfam" id="PF00583">
    <property type="entry name" value="Acetyltransf_1"/>
    <property type="match status" value="1"/>
</dbReference>
<reference evidence="4" key="1">
    <citation type="submission" date="2022-09" db="EMBL/GenBank/DDBJ databases">
        <title>genome sequence of Deinococcus rubellus.</title>
        <authorList>
            <person name="Srinivasan S."/>
        </authorList>
    </citation>
    <scope>NUCLEOTIDE SEQUENCE</scope>
    <source>
        <strain evidence="4">Ant6</strain>
    </source>
</reference>
<dbReference type="InterPro" id="IPR000182">
    <property type="entry name" value="GNAT_dom"/>
</dbReference>
<dbReference type="InterPro" id="IPR016181">
    <property type="entry name" value="Acyl_CoA_acyltransferase"/>
</dbReference>
<accession>A0ABY5YJ25</accession>
<dbReference type="Proteomes" id="UP001060261">
    <property type="component" value="Chromosome"/>
</dbReference>
<dbReference type="EC" id="2.3.1.-" evidence="4"/>
<dbReference type="EMBL" id="CP104213">
    <property type="protein sequence ID" value="UWX65129.1"/>
    <property type="molecule type" value="Genomic_DNA"/>
</dbReference>
<keyword evidence="5" id="KW-1185">Reference proteome</keyword>
<dbReference type="Gene3D" id="3.40.630.30">
    <property type="match status" value="1"/>
</dbReference>
<dbReference type="SUPFAM" id="SSF55729">
    <property type="entry name" value="Acyl-CoA N-acyltransferases (Nat)"/>
    <property type="match status" value="1"/>
</dbReference>
<evidence type="ECO:0000256" key="2">
    <source>
        <dbReference type="ARBA" id="ARBA00023315"/>
    </source>
</evidence>
<name>A0ABY5YJ25_9DEIO</name>
<feature type="domain" description="N-acetyltransferase" evidence="3">
    <location>
        <begin position="1"/>
        <end position="144"/>
    </location>
</feature>
<sequence length="144" mass="15939">MTIRELQGNDIRLSYAAMFELRGQRPPLASPESFQAWVSEQASQGYRLAASFDGTGEAQAVCGFRVLNFLYSGRQLYIDDLSTVPAARGRGHARALLAWAEAEARRLGCESLHLDSGVQRFPAHRLYLGTGMDITAHHFARSLL</sequence>